<dbReference type="OrthoDB" id="7336623at2"/>
<evidence type="ECO:0008006" key="3">
    <source>
        <dbReference type="Google" id="ProtNLM"/>
    </source>
</evidence>
<keyword evidence="2" id="KW-1185">Reference proteome</keyword>
<accession>A0A1E5Q907</accession>
<dbReference type="Proteomes" id="UP000095347">
    <property type="component" value="Unassembled WGS sequence"/>
</dbReference>
<gene>
    <name evidence="1" type="ORF">BEN30_08590</name>
</gene>
<dbReference type="RefSeq" id="WP_069957634.1">
    <property type="nucleotide sequence ID" value="NZ_MCGG01000020.1"/>
</dbReference>
<proteinExistence type="predicted"/>
<organism evidence="1 2">
    <name type="scientific">Magnetovibrio blakemorei</name>
    <dbReference type="NCBI Taxonomy" id="28181"/>
    <lineage>
        <taxon>Bacteria</taxon>
        <taxon>Pseudomonadati</taxon>
        <taxon>Pseudomonadota</taxon>
        <taxon>Alphaproteobacteria</taxon>
        <taxon>Rhodospirillales</taxon>
        <taxon>Magnetovibrionaceae</taxon>
        <taxon>Magnetovibrio</taxon>
    </lineage>
</organism>
<comment type="caution">
    <text evidence="1">The sequence shown here is derived from an EMBL/GenBank/DDBJ whole genome shotgun (WGS) entry which is preliminary data.</text>
</comment>
<sequence>MLAPILATLLFTPQSRAETLVWGTTSFPPGYITEGPDKGKGYADLLEQFMREKLPQYEHKIVESPNWERQLRMMRQGPLVCTSILFYRPPEDRAALKGSYILSAPNSVFFLHDVVVHKDNRHQFGEEVSFAKLLQNQDLTFGYNRPYGVVYDQILADYIGIPDDVAFDALESVTRNTYLTSRKNIFVRNGANMIDGMLEMLRRKRVDYILEYEVMSRYYQQQEGRANDLVAIPVTEVKGKVNLTAFACSDTPEGEKAIADINSVLKKYRETDAFKKTLSLLIPSGRDDLYWREYEKILNIYE</sequence>
<evidence type="ECO:0000313" key="1">
    <source>
        <dbReference type="EMBL" id="OEJ67774.1"/>
    </source>
</evidence>
<dbReference type="STRING" id="28181.BEN30_08590"/>
<protein>
    <recommendedName>
        <fullName evidence="3">Solute-binding protein family 3/N-terminal domain-containing protein</fullName>
    </recommendedName>
</protein>
<name>A0A1E5Q907_9PROT</name>
<evidence type="ECO:0000313" key="2">
    <source>
        <dbReference type="Proteomes" id="UP000095347"/>
    </source>
</evidence>
<dbReference type="AlphaFoldDB" id="A0A1E5Q907"/>
<dbReference type="SUPFAM" id="SSF53850">
    <property type="entry name" value="Periplasmic binding protein-like II"/>
    <property type="match status" value="1"/>
</dbReference>
<dbReference type="EMBL" id="MCGG01000020">
    <property type="protein sequence ID" value="OEJ67774.1"/>
    <property type="molecule type" value="Genomic_DNA"/>
</dbReference>
<reference evidence="2" key="1">
    <citation type="submission" date="2016-07" db="EMBL/GenBank/DDBJ databases">
        <authorList>
            <person name="Florea S."/>
            <person name="Webb J.S."/>
            <person name="Jaromczyk J."/>
            <person name="Schardl C.L."/>
        </authorList>
    </citation>
    <scope>NUCLEOTIDE SEQUENCE [LARGE SCALE GENOMIC DNA]</scope>
    <source>
        <strain evidence="2">MV-1</strain>
    </source>
</reference>